<dbReference type="PANTHER" id="PTHR10094:SF27">
    <property type="entry name" value="OS02G0765800 PROTEIN"/>
    <property type="match status" value="1"/>
</dbReference>
<feature type="domain" description="SCP2" evidence="1">
    <location>
        <begin position="16"/>
        <end position="113"/>
    </location>
</feature>
<dbReference type="Proteomes" id="UP000007752">
    <property type="component" value="Chromosome 1"/>
</dbReference>
<dbReference type="EMBL" id="CM000138">
    <property type="protein sequence ID" value="EAZ11854.1"/>
    <property type="molecule type" value="Genomic_DNA"/>
</dbReference>
<organism evidence="2">
    <name type="scientific">Oryza sativa subsp. japonica</name>
    <name type="common">Rice</name>
    <dbReference type="NCBI Taxonomy" id="39947"/>
    <lineage>
        <taxon>Eukaryota</taxon>
        <taxon>Viridiplantae</taxon>
        <taxon>Streptophyta</taxon>
        <taxon>Embryophyta</taxon>
        <taxon>Tracheophyta</taxon>
        <taxon>Spermatophyta</taxon>
        <taxon>Magnoliopsida</taxon>
        <taxon>Liliopsida</taxon>
        <taxon>Poales</taxon>
        <taxon>Poaceae</taxon>
        <taxon>BOP clade</taxon>
        <taxon>Oryzoideae</taxon>
        <taxon>Oryzeae</taxon>
        <taxon>Oryzinae</taxon>
        <taxon>Oryza</taxon>
        <taxon>Oryza sativa</taxon>
    </lineage>
</organism>
<accession>A2ZT07</accession>
<protein>
    <recommendedName>
        <fullName evidence="1">SCP2 domain-containing protein</fullName>
    </recommendedName>
</protein>
<dbReference type="InterPro" id="IPR003033">
    <property type="entry name" value="SCP2_sterol-bd_dom"/>
</dbReference>
<reference evidence="2" key="1">
    <citation type="journal article" date="2005" name="PLoS Biol.">
        <title>The genomes of Oryza sativa: a history of duplications.</title>
        <authorList>
            <person name="Yu J."/>
            <person name="Wang J."/>
            <person name="Lin W."/>
            <person name="Li S."/>
            <person name="Li H."/>
            <person name="Zhou J."/>
            <person name="Ni P."/>
            <person name="Dong W."/>
            <person name="Hu S."/>
            <person name="Zeng C."/>
            <person name="Zhang J."/>
            <person name="Zhang Y."/>
            <person name="Li R."/>
            <person name="Xu Z."/>
            <person name="Li S."/>
            <person name="Li X."/>
            <person name="Zheng H."/>
            <person name="Cong L."/>
            <person name="Lin L."/>
            <person name="Yin J."/>
            <person name="Geng J."/>
            <person name="Li G."/>
            <person name="Shi J."/>
            <person name="Liu J."/>
            <person name="Lv H."/>
            <person name="Li J."/>
            <person name="Wang J."/>
            <person name="Deng Y."/>
            <person name="Ran L."/>
            <person name="Shi X."/>
            <person name="Wang X."/>
            <person name="Wu Q."/>
            <person name="Li C."/>
            <person name="Ren X."/>
            <person name="Wang J."/>
            <person name="Wang X."/>
            <person name="Li D."/>
            <person name="Liu D."/>
            <person name="Zhang X."/>
            <person name="Ji Z."/>
            <person name="Zhao W."/>
            <person name="Sun Y."/>
            <person name="Zhang Z."/>
            <person name="Bao J."/>
            <person name="Han Y."/>
            <person name="Dong L."/>
            <person name="Ji J."/>
            <person name="Chen P."/>
            <person name="Wu S."/>
            <person name="Liu J."/>
            <person name="Xiao Y."/>
            <person name="Bu D."/>
            <person name="Tan J."/>
            <person name="Yang L."/>
            <person name="Ye C."/>
            <person name="Zhang J."/>
            <person name="Xu J."/>
            <person name="Zhou Y."/>
            <person name="Yu Y."/>
            <person name="Zhang B."/>
            <person name="Zhuang S."/>
            <person name="Wei H."/>
            <person name="Liu B."/>
            <person name="Lei M."/>
            <person name="Yu H."/>
            <person name="Li Y."/>
            <person name="Xu H."/>
            <person name="Wei S."/>
            <person name="He X."/>
            <person name="Fang L."/>
            <person name="Zhang Z."/>
            <person name="Zhang Y."/>
            <person name="Huang X."/>
            <person name="Su Z."/>
            <person name="Tong W."/>
            <person name="Li J."/>
            <person name="Tong Z."/>
            <person name="Li S."/>
            <person name="Ye J."/>
            <person name="Wang L."/>
            <person name="Fang L."/>
            <person name="Lei T."/>
            <person name="Chen C."/>
            <person name="Chen H."/>
            <person name="Xu Z."/>
            <person name="Li H."/>
            <person name="Huang H."/>
            <person name="Zhang F."/>
            <person name="Xu H."/>
            <person name="Li N."/>
            <person name="Zhao C."/>
            <person name="Li S."/>
            <person name="Dong L."/>
            <person name="Huang Y."/>
            <person name="Li L."/>
            <person name="Xi Y."/>
            <person name="Qi Q."/>
            <person name="Li W."/>
            <person name="Zhang B."/>
            <person name="Hu W."/>
            <person name="Zhang Y."/>
            <person name="Tian X."/>
            <person name="Jiao Y."/>
            <person name="Liang X."/>
            <person name="Jin J."/>
            <person name="Gao L."/>
            <person name="Zheng W."/>
            <person name="Hao B."/>
            <person name="Liu S."/>
            <person name="Wang W."/>
            <person name="Yuan L."/>
            <person name="Cao M."/>
            <person name="McDermott J."/>
            <person name="Samudrala R."/>
            <person name="Wang J."/>
            <person name="Wong G.K."/>
            <person name="Yang H."/>
        </authorList>
    </citation>
    <scope>NUCLEOTIDE SEQUENCE [LARGE SCALE GENOMIC DNA]</scope>
</reference>
<dbReference type="InterPro" id="IPR036527">
    <property type="entry name" value="SCP2_sterol-bd_dom_sf"/>
</dbReference>
<gene>
    <name evidence="2" type="ORF">OsJ_01728</name>
</gene>
<sequence>MEGSNLKSAALLEQLHVHLASGAGKELVEMIGFVYQLNISPKKLGFDEEVFIVVDLKKGVVSKGPYEGKPDATFSFTDDDFLAISSGKLNPQMVFIMGKLKIKGSISAAQKFTPDIDLPQAIQTVGLSGVRQLIQTGSWSSNFSLKNSSEMFLWYHRDAVGVPLELVFIRCGKYWTVQILLPRSYFLNNKLHE</sequence>
<evidence type="ECO:0000259" key="1">
    <source>
        <dbReference type="Pfam" id="PF02036"/>
    </source>
</evidence>
<dbReference type="FunFam" id="3.30.1050.10:FF:000006">
    <property type="entry name" value="Non-specific lipid-transfer protein-like 1"/>
    <property type="match status" value="1"/>
</dbReference>
<reference evidence="2" key="2">
    <citation type="submission" date="2008-12" db="EMBL/GenBank/DDBJ databases">
        <title>Improved gene annotation of the rice (Oryza sativa) genomes.</title>
        <authorList>
            <person name="Wang J."/>
            <person name="Li R."/>
            <person name="Fan W."/>
            <person name="Huang Q."/>
            <person name="Zhang J."/>
            <person name="Zhou Y."/>
            <person name="Hu Y."/>
            <person name="Zi S."/>
            <person name="Li J."/>
            <person name="Ni P."/>
            <person name="Zheng H."/>
            <person name="Zhang Y."/>
            <person name="Zhao M."/>
            <person name="Hao Q."/>
            <person name="McDermott J."/>
            <person name="Samudrala R."/>
            <person name="Kristiansen K."/>
            <person name="Wong G.K.-S."/>
        </authorList>
    </citation>
    <scope>NUCLEOTIDE SEQUENCE</scope>
</reference>
<evidence type="ECO:0000313" key="2">
    <source>
        <dbReference type="EMBL" id="EAZ11854.1"/>
    </source>
</evidence>
<dbReference type="Pfam" id="PF02036">
    <property type="entry name" value="SCP2"/>
    <property type="match status" value="1"/>
</dbReference>
<name>A2ZT07_ORYSJ</name>
<dbReference type="AlphaFoldDB" id="A2ZT07"/>
<dbReference type="SUPFAM" id="SSF55718">
    <property type="entry name" value="SCP-like"/>
    <property type="match status" value="1"/>
</dbReference>
<proteinExistence type="predicted"/>
<dbReference type="PANTHER" id="PTHR10094">
    <property type="entry name" value="STEROL CARRIER PROTEIN 2 SCP-2 FAMILY PROTEIN"/>
    <property type="match status" value="1"/>
</dbReference>
<dbReference type="Gene3D" id="3.30.1050.10">
    <property type="entry name" value="SCP2 sterol-binding domain"/>
    <property type="match status" value="1"/>
</dbReference>